<dbReference type="InterPro" id="IPR040676">
    <property type="entry name" value="DUF5641"/>
</dbReference>
<gene>
    <name evidence="3" type="ORF">AVEN_96883_1</name>
</gene>
<evidence type="ECO:0000313" key="4">
    <source>
        <dbReference type="Proteomes" id="UP000499080"/>
    </source>
</evidence>
<feature type="compositionally biased region" description="Basic and acidic residues" evidence="1">
    <location>
        <begin position="186"/>
        <end position="201"/>
    </location>
</feature>
<organism evidence="3 4">
    <name type="scientific">Araneus ventricosus</name>
    <name type="common">Orbweaver spider</name>
    <name type="synonym">Epeira ventricosa</name>
    <dbReference type="NCBI Taxonomy" id="182803"/>
    <lineage>
        <taxon>Eukaryota</taxon>
        <taxon>Metazoa</taxon>
        <taxon>Ecdysozoa</taxon>
        <taxon>Arthropoda</taxon>
        <taxon>Chelicerata</taxon>
        <taxon>Arachnida</taxon>
        <taxon>Araneae</taxon>
        <taxon>Araneomorphae</taxon>
        <taxon>Entelegynae</taxon>
        <taxon>Araneoidea</taxon>
        <taxon>Araneidae</taxon>
        <taxon>Araneus</taxon>
    </lineage>
</organism>
<proteinExistence type="predicted"/>
<feature type="domain" description="DUF5641" evidence="2">
    <location>
        <begin position="67"/>
        <end position="149"/>
    </location>
</feature>
<dbReference type="EMBL" id="BGPR01002868">
    <property type="protein sequence ID" value="GBM80248.1"/>
    <property type="molecule type" value="Genomic_DNA"/>
</dbReference>
<sequence>MTTVFAYCESAINSRTLTHLCEDETMKPISPSMFLRDLHECSISDIDQVEQTYLRKGLKHKESLLKGLKNRFRSEYLGALIQRRSKTQLSRTTAVGDIVPVDANNSKRINWSLVCITEAIPGKDSCARLVKVRTKHQELLRLIQKIFPLEIATAECPKLMKHRELTQSLDPCTENSGPISTNEQRVSSESRRINTPERLDL</sequence>
<comment type="caution">
    <text evidence="3">The sequence shown here is derived from an EMBL/GenBank/DDBJ whole genome shotgun (WGS) entry which is preliminary data.</text>
</comment>
<name>A0A4Y2IQX9_ARAVE</name>
<dbReference type="Proteomes" id="UP000499080">
    <property type="component" value="Unassembled WGS sequence"/>
</dbReference>
<keyword evidence="4" id="KW-1185">Reference proteome</keyword>
<dbReference type="AlphaFoldDB" id="A0A4Y2IQX9"/>
<evidence type="ECO:0000256" key="1">
    <source>
        <dbReference type="SAM" id="MobiDB-lite"/>
    </source>
</evidence>
<accession>A0A4Y2IQX9</accession>
<dbReference type="Pfam" id="PF18701">
    <property type="entry name" value="DUF5641"/>
    <property type="match status" value="1"/>
</dbReference>
<reference evidence="3 4" key="1">
    <citation type="journal article" date="2019" name="Sci. Rep.">
        <title>Orb-weaving spider Araneus ventricosus genome elucidates the spidroin gene catalogue.</title>
        <authorList>
            <person name="Kono N."/>
            <person name="Nakamura H."/>
            <person name="Ohtoshi R."/>
            <person name="Moran D.A.P."/>
            <person name="Shinohara A."/>
            <person name="Yoshida Y."/>
            <person name="Fujiwara M."/>
            <person name="Mori M."/>
            <person name="Tomita M."/>
            <person name="Arakawa K."/>
        </authorList>
    </citation>
    <scope>NUCLEOTIDE SEQUENCE [LARGE SCALE GENOMIC DNA]</scope>
</reference>
<protein>
    <recommendedName>
        <fullName evidence="2">DUF5641 domain-containing protein</fullName>
    </recommendedName>
</protein>
<dbReference type="PANTHER" id="PTHR47331">
    <property type="entry name" value="PHD-TYPE DOMAIN-CONTAINING PROTEIN"/>
    <property type="match status" value="1"/>
</dbReference>
<feature type="compositionally biased region" description="Polar residues" evidence="1">
    <location>
        <begin position="169"/>
        <end position="185"/>
    </location>
</feature>
<evidence type="ECO:0000313" key="3">
    <source>
        <dbReference type="EMBL" id="GBM80248.1"/>
    </source>
</evidence>
<evidence type="ECO:0000259" key="2">
    <source>
        <dbReference type="Pfam" id="PF18701"/>
    </source>
</evidence>
<feature type="region of interest" description="Disordered" evidence="1">
    <location>
        <begin position="169"/>
        <end position="201"/>
    </location>
</feature>